<keyword evidence="3 9" id="KW-0136">Cellulose degradation</keyword>
<keyword evidence="11" id="KW-1185">Reference proteome</keyword>
<feature type="signal peptide" evidence="9">
    <location>
        <begin position="1"/>
        <end position="30"/>
    </location>
</feature>
<evidence type="ECO:0000256" key="8">
    <source>
        <dbReference type="PROSITE-ProRule" id="PRU10056"/>
    </source>
</evidence>
<dbReference type="EC" id="3.2.1.-" evidence="9"/>
<sequence>MLRSTGWKVALGATVAAAALALVGAAPAVAGTPHGPAAPQRSSHALGQARLLVKTPSSDGVKQALQLAKSHDTKDALALAKLLATPQAVWLTSGTPAQVRKTVQQSVAAAAVQKAVPVFVAYNIPGRDCGSYSAGGAQTTADYEAWIDGIAAGIGNAKAAVLVEPDGLGLLPNTNCGVTTPGADDARYTQLNYAVDALEAKPNTSVYLDGTNAAWLTPGDLAPRLIKAGVNRAQGFFTNVSNYQWTQNSAEIGTWISSCIALVNAGDANPGSDCPNQYWNGTGALDTNKKWSPTAADPTANTAWIDQQYATALAAAGAAPTAHVVIDTSRNGAGPNDMSAYAAAPYNQSAATIATLRASNWCNPPGAGLGLAPTTKTGTPLVDAYLWVKTPGESDGQCDAAGGARAWDYSAYSQPGWPTDAAGQAAFDPLWGQVDPAAGSWFPAQALDLIRHASPAI</sequence>
<evidence type="ECO:0000313" key="10">
    <source>
        <dbReference type="EMBL" id="GAA4163191.1"/>
    </source>
</evidence>
<dbReference type="InterPro" id="IPR001524">
    <property type="entry name" value="Glyco_hydro_6_CS"/>
</dbReference>
<evidence type="ECO:0000256" key="9">
    <source>
        <dbReference type="RuleBase" id="RU361186"/>
    </source>
</evidence>
<evidence type="ECO:0000256" key="4">
    <source>
        <dbReference type="ARBA" id="ARBA00023157"/>
    </source>
</evidence>
<dbReference type="PANTHER" id="PTHR34876">
    <property type="match status" value="1"/>
</dbReference>
<dbReference type="Gene3D" id="3.20.20.40">
    <property type="entry name" value="1, 4-beta cellobiohydrolase"/>
    <property type="match status" value="1"/>
</dbReference>
<dbReference type="PROSITE" id="PS00655">
    <property type="entry name" value="GLYCOSYL_HYDROL_F6_1"/>
    <property type="match status" value="1"/>
</dbReference>
<comment type="caution">
    <text evidence="10">The sequence shown here is derived from an EMBL/GenBank/DDBJ whole genome shotgun (WGS) entry which is preliminary data.</text>
</comment>
<dbReference type="PIRSF" id="PIRSF001100">
    <property type="entry name" value="Beta_cellobiohydrolase"/>
    <property type="match status" value="1"/>
</dbReference>
<feature type="active site" evidence="8">
    <location>
        <position position="128"/>
    </location>
</feature>
<dbReference type="RefSeq" id="WP_344791957.1">
    <property type="nucleotide sequence ID" value="NZ_BAABBV010000001.1"/>
</dbReference>
<reference evidence="10" key="1">
    <citation type="journal article" date="2014" name="Int. J. Syst. Evol. Microbiol.">
        <title>Complete genome of a new Firmicutes species belonging to the dominant human colonic microbiota ('Ruminococcus bicirculans') reveals two chromosomes and a selective capacity to utilize plant glucans.</title>
        <authorList>
            <consortium name="NISC Comparative Sequencing Program"/>
            <person name="Wegmann U."/>
            <person name="Louis P."/>
            <person name="Goesmann A."/>
            <person name="Henrissat B."/>
            <person name="Duncan S.H."/>
            <person name="Flint H.J."/>
        </authorList>
    </citation>
    <scope>NUCLEOTIDE SEQUENCE</scope>
    <source>
        <strain evidence="10">JCM 17590</strain>
    </source>
</reference>
<keyword evidence="6 9" id="KW-0326">Glycosidase</keyword>
<evidence type="ECO:0000256" key="2">
    <source>
        <dbReference type="ARBA" id="ARBA00022801"/>
    </source>
</evidence>
<dbReference type="PANTHER" id="PTHR34876:SF4">
    <property type="entry name" value="1,4-BETA-D-GLUCAN CELLOBIOHYDROLASE C-RELATED"/>
    <property type="match status" value="1"/>
</dbReference>
<dbReference type="Proteomes" id="UP001415169">
    <property type="component" value="Unassembled WGS sequence"/>
</dbReference>
<keyword evidence="1 9" id="KW-0732">Signal</keyword>
<dbReference type="EMBL" id="BAABBV010000001">
    <property type="protein sequence ID" value="GAA4163191.1"/>
    <property type="molecule type" value="Genomic_DNA"/>
</dbReference>
<evidence type="ECO:0000256" key="6">
    <source>
        <dbReference type="ARBA" id="ARBA00023295"/>
    </source>
</evidence>
<evidence type="ECO:0000256" key="3">
    <source>
        <dbReference type="ARBA" id="ARBA00023001"/>
    </source>
</evidence>
<dbReference type="Pfam" id="PF01341">
    <property type="entry name" value="Glyco_hydro_6"/>
    <property type="match status" value="1"/>
</dbReference>
<keyword evidence="2 9" id="KW-0378">Hydrolase</keyword>
<dbReference type="SUPFAM" id="SSF51989">
    <property type="entry name" value="Glycosyl hydrolases family 6, cellulases"/>
    <property type="match status" value="1"/>
</dbReference>
<feature type="chain" id="PRO_5045011471" description="Glucanase" evidence="9">
    <location>
        <begin position="31"/>
        <end position="457"/>
    </location>
</feature>
<keyword evidence="5 9" id="KW-0119">Carbohydrate metabolism</keyword>
<evidence type="ECO:0000256" key="7">
    <source>
        <dbReference type="ARBA" id="ARBA00023326"/>
    </source>
</evidence>
<evidence type="ECO:0000256" key="1">
    <source>
        <dbReference type="ARBA" id="ARBA00022729"/>
    </source>
</evidence>
<evidence type="ECO:0000256" key="5">
    <source>
        <dbReference type="ARBA" id="ARBA00023277"/>
    </source>
</evidence>
<dbReference type="InterPro" id="IPR036434">
    <property type="entry name" value="Beta_cellobiohydrolase_sf"/>
</dbReference>
<comment type="similarity">
    <text evidence="9">Belongs to the glycosyl hydrolase family 6.</text>
</comment>
<accession>A0ABP7ZM70</accession>
<reference evidence="10" key="2">
    <citation type="submission" date="2023-12" db="EMBL/GenBank/DDBJ databases">
        <authorList>
            <person name="Sun Q."/>
            <person name="Inoue M."/>
        </authorList>
    </citation>
    <scope>NUCLEOTIDE SEQUENCE</scope>
    <source>
        <strain evidence="10">JCM 17590</strain>
    </source>
</reference>
<dbReference type="PRINTS" id="PR00733">
    <property type="entry name" value="GLHYDRLASE6"/>
</dbReference>
<organism evidence="10 11">
    <name type="scientific">Gryllotalpicola daejeonensis</name>
    <dbReference type="NCBI Taxonomy" id="993087"/>
    <lineage>
        <taxon>Bacteria</taxon>
        <taxon>Bacillati</taxon>
        <taxon>Actinomycetota</taxon>
        <taxon>Actinomycetes</taxon>
        <taxon>Micrococcales</taxon>
        <taxon>Microbacteriaceae</taxon>
        <taxon>Gryllotalpicola</taxon>
    </lineage>
</organism>
<keyword evidence="7 9" id="KW-0624">Polysaccharide degradation</keyword>
<gene>
    <name evidence="10" type="ORF">GCM10022286_23310</name>
</gene>
<dbReference type="InterPro" id="IPR016288">
    <property type="entry name" value="Beta_cellobiohydrolase"/>
</dbReference>
<proteinExistence type="inferred from homology"/>
<evidence type="ECO:0000313" key="11">
    <source>
        <dbReference type="Proteomes" id="UP001415169"/>
    </source>
</evidence>
<keyword evidence="4" id="KW-1015">Disulfide bond</keyword>
<protein>
    <recommendedName>
        <fullName evidence="9">Glucanase</fullName>
        <ecNumber evidence="9">3.2.1.-</ecNumber>
    </recommendedName>
</protein>
<name>A0ABP7ZM70_9MICO</name>